<proteinExistence type="predicted"/>
<keyword evidence="3" id="KW-1185">Reference proteome</keyword>
<dbReference type="InterPro" id="IPR001387">
    <property type="entry name" value="Cro/C1-type_HTH"/>
</dbReference>
<evidence type="ECO:0000313" key="3">
    <source>
        <dbReference type="Proteomes" id="UP000588098"/>
    </source>
</evidence>
<dbReference type="EMBL" id="JACHJL010000008">
    <property type="protein sequence ID" value="MBB5936406.1"/>
    <property type="molecule type" value="Genomic_DNA"/>
</dbReference>
<protein>
    <submittedName>
        <fullName evidence="2">Transcriptional regulator with XRE-family HTH domain</fullName>
    </submittedName>
</protein>
<dbReference type="CDD" id="cd00093">
    <property type="entry name" value="HTH_XRE"/>
    <property type="match status" value="1"/>
</dbReference>
<comment type="caution">
    <text evidence="2">The sequence shown here is derived from an EMBL/GenBank/DDBJ whole genome shotgun (WGS) entry which is preliminary data.</text>
</comment>
<gene>
    <name evidence="2" type="ORF">FHS42_003481</name>
</gene>
<reference evidence="2 3" key="1">
    <citation type="submission" date="2020-08" db="EMBL/GenBank/DDBJ databases">
        <title>Genomic Encyclopedia of Type Strains, Phase III (KMG-III): the genomes of soil and plant-associated and newly described type strains.</title>
        <authorList>
            <person name="Whitman W."/>
        </authorList>
    </citation>
    <scope>NUCLEOTIDE SEQUENCE [LARGE SCALE GENOMIC DNA]</scope>
    <source>
        <strain evidence="2 3">CECT 8305</strain>
    </source>
</reference>
<feature type="domain" description="HTH cro/C1-type" evidence="1">
    <location>
        <begin position="32"/>
        <end position="85"/>
    </location>
</feature>
<dbReference type="GO" id="GO:0003677">
    <property type="term" value="F:DNA binding"/>
    <property type="evidence" value="ECO:0007669"/>
    <property type="project" value="InterPro"/>
</dbReference>
<dbReference type="Pfam" id="PF13560">
    <property type="entry name" value="HTH_31"/>
    <property type="match status" value="1"/>
</dbReference>
<evidence type="ECO:0000313" key="2">
    <source>
        <dbReference type="EMBL" id="MBB5936406.1"/>
    </source>
</evidence>
<dbReference type="Proteomes" id="UP000588098">
    <property type="component" value="Unassembled WGS sequence"/>
</dbReference>
<dbReference type="PROSITE" id="PS50943">
    <property type="entry name" value="HTH_CROC1"/>
    <property type="match status" value="1"/>
</dbReference>
<accession>A0A7W9UZI1</accession>
<organism evidence="2 3">
    <name type="scientific">Streptomyces zagrosensis</name>
    <dbReference type="NCBI Taxonomy" id="1042984"/>
    <lineage>
        <taxon>Bacteria</taxon>
        <taxon>Bacillati</taxon>
        <taxon>Actinomycetota</taxon>
        <taxon>Actinomycetes</taxon>
        <taxon>Kitasatosporales</taxon>
        <taxon>Streptomycetaceae</taxon>
        <taxon>Streptomyces</taxon>
    </lineage>
</organism>
<dbReference type="SMART" id="SM00530">
    <property type="entry name" value="HTH_XRE"/>
    <property type="match status" value="1"/>
</dbReference>
<dbReference type="SUPFAM" id="SSF47413">
    <property type="entry name" value="lambda repressor-like DNA-binding domains"/>
    <property type="match status" value="1"/>
</dbReference>
<evidence type="ECO:0000259" key="1">
    <source>
        <dbReference type="PROSITE" id="PS50943"/>
    </source>
</evidence>
<dbReference type="AlphaFoldDB" id="A0A7W9UZI1"/>
<name>A0A7W9UZI1_9ACTN</name>
<dbReference type="Pfam" id="PF19054">
    <property type="entry name" value="DUF5753"/>
    <property type="match status" value="1"/>
</dbReference>
<dbReference type="InterPro" id="IPR043917">
    <property type="entry name" value="DUF5753"/>
</dbReference>
<dbReference type="RefSeq" id="WP_184573011.1">
    <property type="nucleotide sequence ID" value="NZ_JACHJL010000008.1"/>
</dbReference>
<dbReference type="InterPro" id="IPR010982">
    <property type="entry name" value="Lambda_DNA-bd_dom_sf"/>
</dbReference>
<sequence>MGAQPGGDRRQVRHLHGDTSPSAERLMFGFALRGHREQSERTLKQVASALGWSQSTLSRLETGRKATKPDQVSPLLDAYEVTDALMRADLTQMAFEADVKGWLRPYKTAATNHALAQASFENMAQRMRIYDSSSIPGLLQTEDYARAVVGLGKHGRDPGKVERLVELRMERQRRFAAADKKLICVLDEASLIRPYGSCEVMYRQLDHLLTLSYDPRYVLQVAELKRFDMPVWSSATIFDFPDKPVPDIAYIEEHDTAFYVSTEDEVDEREKVFDLLRSASLRSDLSRSRIRHLRDHAAKQG</sequence>
<dbReference type="Gene3D" id="1.10.260.40">
    <property type="entry name" value="lambda repressor-like DNA-binding domains"/>
    <property type="match status" value="1"/>
</dbReference>